<dbReference type="Pfam" id="PF00440">
    <property type="entry name" value="TetR_N"/>
    <property type="match status" value="1"/>
</dbReference>
<organism evidence="4 5">
    <name type="scientific">Verticiella sediminum</name>
    <dbReference type="NCBI Taxonomy" id="1247510"/>
    <lineage>
        <taxon>Bacteria</taxon>
        <taxon>Pseudomonadati</taxon>
        <taxon>Pseudomonadota</taxon>
        <taxon>Betaproteobacteria</taxon>
        <taxon>Burkholderiales</taxon>
        <taxon>Alcaligenaceae</taxon>
        <taxon>Verticiella</taxon>
    </lineage>
</organism>
<dbReference type="InterPro" id="IPR050624">
    <property type="entry name" value="HTH-type_Tx_Regulator"/>
</dbReference>
<dbReference type="AlphaFoldDB" id="A0A556B2F2"/>
<evidence type="ECO:0000313" key="4">
    <source>
        <dbReference type="EMBL" id="TSH98965.1"/>
    </source>
</evidence>
<dbReference type="GO" id="GO:0003677">
    <property type="term" value="F:DNA binding"/>
    <property type="evidence" value="ECO:0007669"/>
    <property type="project" value="UniProtKB-UniRule"/>
</dbReference>
<dbReference type="InterPro" id="IPR001647">
    <property type="entry name" value="HTH_TetR"/>
</dbReference>
<proteinExistence type="predicted"/>
<feature type="DNA-binding region" description="H-T-H motif" evidence="2">
    <location>
        <begin position="71"/>
        <end position="90"/>
    </location>
</feature>
<evidence type="ECO:0000259" key="3">
    <source>
        <dbReference type="PROSITE" id="PS50977"/>
    </source>
</evidence>
<feature type="domain" description="HTH tetR-type" evidence="3">
    <location>
        <begin position="48"/>
        <end position="108"/>
    </location>
</feature>
<evidence type="ECO:0000256" key="2">
    <source>
        <dbReference type="PROSITE-ProRule" id="PRU00335"/>
    </source>
</evidence>
<dbReference type="PANTHER" id="PTHR43479:SF11">
    <property type="entry name" value="ACREF_ENVCD OPERON REPRESSOR-RELATED"/>
    <property type="match status" value="1"/>
</dbReference>
<dbReference type="Proteomes" id="UP000318405">
    <property type="component" value="Unassembled WGS sequence"/>
</dbReference>
<name>A0A556B2F2_9BURK</name>
<sequence>MSMSPVHGRKYASECADAGIIWVKLNPGIGMDVDSPSPVRKRARHKGDATREAVKQAAKRAIAIDGFAAVKIADIMAQAERSPGAFYLYFRSKEALLHELLEEFRQRLKQEVNRPADTEDPLENLTSRLAAFWKIYREDWPIATAAFQMSMVDQQFARAWRSVRQQGIRGLSTMIQLAQRQGYSPGIDTELAASALCSMLEYTCYNWTAKGGDFPERFIDDETALKVLTQLFVHAVGWQPLSNSNVSYDAARALIAAR</sequence>
<reference evidence="4 5" key="1">
    <citation type="submission" date="2019-07" db="EMBL/GenBank/DDBJ databases">
        <title>Qingshengfaniella alkalisoli gen. nov., sp. nov., isolated from saline soil.</title>
        <authorList>
            <person name="Xu L."/>
            <person name="Huang X.-X."/>
            <person name="Sun J.-Q."/>
        </authorList>
    </citation>
    <scope>NUCLEOTIDE SEQUENCE [LARGE SCALE GENOMIC DNA]</scope>
    <source>
        <strain evidence="4 5">DSM 27279</strain>
    </source>
</reference>
<evidence type="ECO:0000256" key="1">
    <source>
        <dbReference type="ARBA" id="ARBA00023125"/>
    </source>
</evidence>
<dbReference type="InterPro" id="IPR009057">
    <property type="entry name" value="Homeodomain-like_sf"/>
</dbReference>
<comment type="caution">
    <text evidence="4">The sequence shown here is derived from an EMBL/GenBank/DDBJ whole genome shotgun (WGS) entry which is preliminary data.</text>
</comment>
<dbReference type="SUPFAM" id="SSF48498">
    <property type="entry name" value="Tetracyclin repressor-like, C-terminal domain"/>
    <property type="match status" value="1"/>
</dbReference>
<dbReference type="PROSITE" id="PS50977">
    <property type="entry name" value="HTH_TETR_2"/>
    <property type="match status" value="1"/>
</dbReference>
<dbReference type="InterPro" id="IPR036271">
    <property type="entry name" value="Tet_transcr_reg_TetR-rel_C_sf"/>
</dbReference>
<dbReference type="Gene3D" id="1.10.10.60">
    <property type="entry name" value="Homeodomain-like"/>
    <property type="match status" value="1"/>
</dbReference>
<dbReference type="EMBL" id="VLTJ01000002">
    <property type="protein sequence ID" value="TSH98965.1"/>
    <property type="molecule type" value="Genomic_DNA"/>
</dbReference>
<dbReference type="Gene3D" id="1.10.357.10">
    <property type="entry name" value="Tetracycline Repressor, domain 2"/>
    <property type="match status" value="1"/>
</dbReference>
<gene>
    <name evidence="4" type="ORF">FOZ76_00920</name>
</gene>
<accession>A0A556B2F2</accession>
<dbReference type="OrthoDB" id="9809772at2"/>
<dbReference type="SUPFAM" id="SSF46689">
    <property type="entry name" value="Homeodomain-like"/>
    <property type="match status" value="1"/>
</dbReference>
<keyword evidence="1 2" id="KW-0238">DNA-binding</keyword>
<protein>
    <submittedName>
        <fullName evidence="4">TetR/AcrR family transcriptional regulator</fullName>
    </submittedName>
</protein>
<dbReference type="PANTHER" id="PTHR43479">
    <property type="entry name" value="ACREF/ENVCD OPERON REPRESSOR-RELATED"/>
    <property type="match status" value="1"/>
</dbReference>
<keyword evidence="5" id="KW-1185">Reference proteome</keyword>
<evidence type="ECO:0000313" key="5">
    <source>
        <dbReference type="Proteomes" id="UP000318405"/>
    </source>
</evidence>